<evidence type="ECO:0000256" key="2">
    <source>
        <dbReference type="ARBA" id="ARBA00005928"/>
    </source>
</evidence>
<dbReference type="CDD" id="cd09071">
    <property type="entry name" value="FAR_C"/>
    <property type="match status" value="1"/>
</dbReference>
<evidence type="ECO:0000256" key="10">
    <source>
        <dbReference type="ARBA" id="ARBA00052530"/>
    </source>
</evidence>
<evidence type="ECO:0000256" key="6">
    <source>
        <dbReference type="ARBA" id="ARBA00022989"/>
    </source>
</evidence>
<feature type="transmembrane region" description="Helical" evidence="11">
    <location>
        <begin position="479"/>
        <end position="499"/>
    </location>
</feature>
<dbReference type="Gene3D" id="3.40.50.720">
    <property type="entry name" value="NAD(P)-binding Rossmann-like Domain"/>
    <property type="match status" value="1"/>
</dbReference>
<keyword evidence="7 11" id="KW-0560">Oxidoreductase</keyword>
<dbReference type="CDD" id="cd05236">
    <property type="entry name" value="FAR-N_SDR_e"/>
    <property type="match status" value="1"/>
</dbReference>
<dbReference type="GO" id="GO:0102965">
    <property type="term" value="F:alcohol-forming long-chain fatty acyl-CoA reductase activity"/>
    <property type="evidence" value="ECO:0007669"/>
    <property type="project" value="UniProtKB-EC"/>
</dbReference>
<keyword evidence="5 11" id="KW-0521">NADP</keyword>
<accession>A0A6P8XFQ5</accession>
<evidence type="ECO:0000256" key="11">
    <source>
        <dbReference type="RuleBase" id="RU363097"/>
    </source>
</evidence>
<comment type="similarity">
    <text evidence="2 11">Belongs to the fatty acyl-CoA reductase family.</text>
</comment>
<evidence type="ECO:0000256" key="1">
    <source>
        <dbReference type="ARBA" id="ARBA00004141"/>
    </source>
</evidence>
<evidence type="ECO:0000256" key="8">
    <source>
        <dbReference type="ARBA" id="ARBA00023098"/>
    </source>
</evidence>
<evidence type="ECO:0000313" key="12">
    <source>
        <dbReference type="Proteomes" id="UP000515160"/>
    </source>
</evidence>
<dbReference type="InterPro" id="IPR033640">
    <property type="entry name" value="FAR_C"/>
</dbReference>
<dbReference type="GO" id="GO:0016020">
    <property type="term" value="C:membrane"/>
    <property type="evidence" value="ECO:0007669"/>
    <property type="project" value="UniProtKB-SubCell"/>
</dbReference>
<comment type="function">
    <text evidence="11">Catalyzes the reduction of fatty acyl-CoA to fatty alcohols.</text>
</comment>
<dbReference type="PANTHER" id="PTHR11011">
    <property type="entry name" value="MALE STERILITY PROTEIN 2-RELATED"/>
    <property type="match status" value="1"/>
</dbReference>
<keyword evidence="6 11" id="KW-1133">Transmembrane helix</keyword>
<organism evidence="12 13">
    <name type="scientific">Drosophila albomicans</name>
    <name type="common">Fruit fly</name>
    <dbReference type="NCBI Taxonomy" id="7291"/>
    <lineage>
        <taxon>Eukaryota</taxon>
        <taxon>Metazoa</taxon>
        <taxon>Ecdysozoa</taxon>
        <taxon>Arthropoda</taxon>
        <taxon>Hexapoda</taxon>
        <taxon>Insecta</taxon>
        <taxon>Pterygota</taxon>
        <taxon>Neoptera</taxon>
        <taxon>Endopterygota</taxon>
        <taxon>Diptera</taxon>
        <taxon>Brachycera</taxon>
        <taxon>Muscomorpha</taxon>
        <taxon>Ephydroidea</taxon>
        <taxon>Drosophilidae</taxon>
        <taxon>Drosophila</taxon>
    </lineage>
</organism>
<dbReference type="FunFam" id="3.40.50.720:FF:000143">
    <property type="entry name" value="Fatty acyl-CoA reductase"/>
    <property type="match status" value="1"/>
</dbReference>
<dbReference type="Pfam" id="PF07993">
    <property type="entry name" value="NAD_binding_4"/>
    <property type="match status" value="1"/>
</dbReference>
<keyword evidence="4 11" id="KW-0812">Transmembrane</keyword>
<protein>
    <recommendedName>
        <fullName evidence="11">Fatty acyl-CoA reductase</fullName>
        <ecNumber evidence="11">1.2.1.84</ecNumber>
    </recommendedName>
</protein>
<evidence type="ECO:0000256" key="9">
    <source>
        <dbReference type="ARBA" id="ARBA00023136"/>
    </source>
</evidence>
<gene>
    <name evidence="13" type="primary">LOC117572676</name>
</gene>
<evidence type="ECO:0000313" key="13">
    <source>
        <dbReference type="RefSeq" id="XP_034111598.1"/>
    </source>
</evidence>
<dbReference type="Proteomes" id="UP000515160">
    <property type="component" value="Chromosome 3"/>
</dbReference>
<evidence type="ECO:0000256" key="5">
    <source>
        <dbReference type="ARBA" id="ARBA00022857"/>
    </source>
</evidence>
<dbReference type="InterPro" id="IPR026055">
    <property type="entry name" value="FAR"/>
</dbReference>
<dbReference type="GO" id="GO:0035336">
    <property type="term" value="P:long-chain fatty-acyl-CoA metabolic process"/>
    <property type="evidence" value="ECO:0007669"/>
    <property type="project" value="TreeGrafter"/>
</dbReference>
<dbReference type="GeneID" id="117572676"/>
<comment type="catalytic activity">
    <reaction evidence="10 11">
        <text>a long-chain fatty acyl-CoA + 2 NADPH + 2 H(+) = a long-chain primary fatty alcohol + 2 NADP(+) + CoA</text>
        <dbReference type="Rhea" id="RHEA:52716"/>
        <dbReference type="ChEBI" id="CHEBI:15378"/>
        <dbReference type="ChEBI" id="CHEBI:57287"/>
        <dbReference type="ChEBI" id="CHEBI:57783"/>
        <dbReference type="ChEBI" id="CHEBI:58349"/>
        <dbReference type="ChEBI" id="CHEBI:77396"/>
        <dbReference type="ChEBI" id="CHEBI:83139"/>
        <dbReference type="EC" id="1.2.1.84"/>
    </reaction>
</comment>
<dbReference type="GO" id="GO:0080019">
    <property type="term" value="F:alcohol-forming very long-chain fatty acyl-CoA reductase activity"/>
    <property type="evidence" value="ECO:0007669"/>
    <property type="project" value="InterPro"/>
</dbReference>
<dbReference type="InterPro" id="IPR036291">
    <property type="entry name" value="NAD(P)-bd_dom_sf"/>
</dbReference>
<keyword evidence="3 11" id="KW-0444">Lipid biosynthesis</keyword>
<evidence type="ECO:0000256" key="7">
    <source>
        <dbReference type="ARBA" id="ARBA00023002"/>
    </source>
</evidence>
<dbReference type="PANTHER" id="PTHR11011:SF60">
    <property type="entry name" value="FATTY ACYL-COA REDUCTASE-RELATED"/>
    <property type="match status" value="1"/>
</dbReference>
<dbReference type="SUPFAM" id="SSF51735">
    <property type="entry name" value="NAD(P)-binding Rossmann-fold domains"/>
    <property type="match status" value="1"/>
</dbReference>
<dbReference type="OrthoDB" id="429813at2759"/>
<dbReference type="RefSeq" id="XP_034111598.1">
    <property type="nucleotide sequence ID" value="XM_034255707.2"/>
</dbReference>
<reference evidence="13" key="1">
    <citation type="submission" date="2025-08" db="UniProtKB">
        <authorList>
            <consortium name="RefSeq"/>
        </authorList>
    </citation>
    <scope>IDENTIFICATION</scope>
    <source>
        <strain evidence="13">15112-1751.03</strain>
        <tissue evidence="13">Whole Adult</tissue>
    </source>
</reference>
<name>A0A6P8XFQ5_DROAB</name>
<evidence type="ECO:0000256" key="3">
    <source>
        <dbReference type="ARBA" id="ARBA00022516"/>
    </source>
</evidence>
<feature type="transmembrane region" description="Helical" evidence="11">
    <location>
        <begin position="353"/>
        <end position="376"/>
    </location>
</feature>
<dbReference type="InterPro" id="IPR013120">
    <property type="entry name" value="FAR_NAD-bd"/>
</dbReference>
<keyword evidence="12" id="KW-1185">Reference proteome</keyword>
<comment type="subcellular location">
    <subcellularLocation>
        <location evidence="1">Membrane</location>
        <topology evidence="1">Multi-pass membrane protein</topology>
    </subcellularLocation>
</comment>
<dbReference type="Pfam" id="PF03015">
    <property type="entry name" value="Sterile"/>
    <property type="match status" value="1"/>
</dbReference>
<evidence type="ECO:0000256" key="4">
    <source>
        <dbReference type="ARBA" id="ARBA00022692"/>
    </source>
</evidence>
<keyword evidence="8 11" id="KW-0443">Lipid metabolism</keyword>
<dbReference type="AlphaFoldDB" id="A0A6P8XFQ5"/>
<keyword evidence="9 11" id="KW-0472">Membrane</keyword>
<sequence length="500" mass="56825">MNSTIKEFYKDKTLFLTGGSRFLGRVVIEKVLRATETSRIYVLIRSKRGKSPQDRIDEWKIDPFFGVLLKIQPNALERIVPISGDCEEPDLGISAADRELLKNEVQVVIHCAATVNFAEPLHKAVDINTRATQLMLNLAKEMSRLVGFVHVSTAFSNCVIQHISEQYYPDNLMAGADKVLPIRNVCGDVLVDKMASSLMGKFPNTYTYTKALAEQVIQTESGELPVCIFRPGSIVATNKEPMSGWIDNIYGPLAMVYGAAIGVLRIAPVNMRAPNPVVPVDYCANCILACAMQTANESAEKRLRSLPPTIYNYVPHKSNPISNRTFTDILAKYQHTVPLEQALWYPFLHTTSYLWLFNLIAIFYHTLPGYAIDLVLRLQGQKPRLIKLYTNIHKSMNALAHFSTGFWTYEMINTDRLWQSLSAADKEHFEFDMRKIDWDDYFSRAMVGMRVYLGKEDPSEEGIQRAAKHLKRLKRRHRVLQLVLCICGIIIIKWFVGLFL</sequence>
<dbReference type="GO" id="GO:0005777">
    <property type="term" value="C:peroxisome"/>
    <property type="evidence" value="ECO:0007669"/>
    <property type="project" value="TreeGrafter"/>
</dbReference>
<proteinExistence type="inferred from homology"/>
<dbReference type="EC" id="1.2.1.84" evidence="11"/>